<dbReference type="Proteomes" id="UP001296873">
    <property type="component" value="Unassembled WGS sequence"/>
</dbReference>
<evidence type="ECO:0000313" key="3">
    <source>
        <dbReference type="Proteomes" id="UP001296873"/>
    </source>
</evidence>
<protein>
    <recommendedName>
        <fullName evidence="4">Recombinase family protein</fullName>
    </recommendedName>
</protein>
<feature type="coiled-coil region" evidence="1">
    <location>
        <begin position="64"/>
        <end position="117"/>
    </location>
</feature>
<keyword evidence="1" id="KW-0175">Coiled coil</keyword>
<evidence type="ECO:0008006" key="4">
    <source>
        <dbReference type="Google" id="ProtNLM"/>
    </source>
</evidence>
<accession>A0ABS1DME6</accession>
<dbReference type="EMBL" id="NRRL01000154">
    <property type="protein sequence ID" value="MBK1671181.1"/>
    <property type="molecule type" value="Genomic_DNA"/>
</dbReference>
<comment type="caution">
    <text evidence="2">The sequence shown here is derived from an EMBL/GenBank/DDBJ whole genome shotgun (WGS) entry which is preliminary data.</text>
</comment>
<sequence>MTRVTKGSGAKAGKPYLVCVKAKGGAGCTYRAVTLADVERAIVDDADFLVGTATSGDHDLDGQLEALEGTLDAIREQIGNVVEALSHGASAALSERLRALEAEADAKEAERVTLLERVEAAYKPFVEQRLGELETALHADPIDKQAANAAMRRLFERVTVDYPRGKLVFAWKNGAVSEIVFAFPDT</sequence>
<organism evidence="2 3">
    <name type="scientific">Rhodovibrio sodomensis</name>
    <dbReference type="NCBI Taxonomy" id="1088"/>
    <lineage>
        <taxon>Bacteria</taxon>
        <taxon>Pseudomonadati</taxon>
        <taxon>Pseudomonadota</taxon>
        <taxon>Alphaproteobacteria</taxon>
        <taxon>Rhodospirillales</taxon>
        <taxon>Rhodovibrionaceae</taxon>
        <taxon>Rhodovibrio</taxon>
    </lineage>
</organism>
<keyword evidence="3" id="KW-1185">Reference proteome</keyword>
<gene>
    <name evidence="2" type="ORF">CKO28_24565</name>
</gene>
<evidence type="ECO:0000313" key="2">
    <source>
        <dbReference type="EMBL" id="MBK1671181.1"/>
    </source>
</evidence>
<reference evidence="2 3" key="1">
    <citation type="journal article" date="2020" name="Microorganisms">
        <title>Osmotic Adaptation and Compatible Solute Biosynthesis of Phototrophic Bacteria as Revealed from Genome Analyses.</title>
        <authorList>
            <person name="Imhoff J.F."/>
            <person name="Rahn T."/>
            <person name="Kunzel S."/>
            <person name="Keller A."/>
            <person name="Neulinger S.C."/>
        </authorList>
    </citation>
    <scope>NUCLEOTIDE SEQUENCE [LARGE SCALE GENOMIC DNA]</scope>
    <source>
        <strain evidence="2 3">DSM 9895</strain>
    </source>
</reference>
<evidence type="ECO:0000256" key="1">
    <source>
        <dbReference type="SAM" id="Coils"/>
    </source>
</evidence>
<proteinExistence type="predicted"/>
<name>A0ABS1DME6_9PROT</name>